<reference evidence="2 3" key="1">
    <citation type="submission" date="2018-06" db="EMBL/GenBank/DDBJ databases">
        <title>Actinomadura craniellae sp. nov. isolated from marine sponge Craniella sp.</title>
        <authorList>
            <person name="Li L."/>
            <person name="Xu Q.H."/>
            <person name="Lin H.W."/>
            <person name="Lu Y.H."/>
        </authorList>
    </citation>
    <scope>NUCLEOTIDE SEQUENCE [LARGE SCALE GENOMIC DNA]</scope>
    <source>
        <strain evidence="2 3">LHW63021</strain>
    </source>
</reference>
<dbReference type="EMBL" id="QLYX01000019">
    <property type="protein sequence ID" value="RAY11396.1"/>
    <property type="molecule type" value="Genomic_DNA"/>
</dbReference>
<keyword evidence="1" id="KW-0732">Signal</keyword>
<evidence type="ECO:0000313" key="2">
    <source>
        <dbReference type="EMBL" id="RAY11396.1"/>
    </source>
</evidence>
<keyword evidence="3" id="KW-1185">Reference proteome</keyword>
<dbReference type="Pfam" id="PF17957">
    <property type="entry name" value="Big_7"/>
    <property type="match status" value="1"/>
</dbReference>
<proteinExistence type="predicted"/>
<dbReference type="AlphaFoldDB" id="A0A365GX52"/>
<dbReference type="InterPro" id="IPR013783">
    <property type="entry name" value="Ig-like_fold"/>
</dbReference>
<dbReference type="GO" id="GO:0005975">
    <property type="term" value="P:carbohydrate metabolic process"/>
    <property type="evidence" value="ECO:0007669"/>
    <property type="project" value="UniProtKB-ARBA"/>
</dbReference>
<protein>
    <recommendedName>
        <fullName evidence="4">Bacterial Ig-like domain-containing protein</fullName>
    </recommendedName>
</protein>
<evidence type="ECO:0000313" key="3">
    <source>
        <dbReference type="Proteomes" id="UP000251891"/>
    </source>
</evidence>
<feature type="chain" id="PRO_5017032613" description="Bacterial Ig-like domain-containing protein" evidence="1">
    <location>
        <begin position="28"/>
        <end position="258"/>
    </location>
</feature>
<dbReference type="OrthoDB" id="9802683at2"/>
<dbReference type="Gene3D" id="2.60.40.10">
    <property type="entry name" value="Immunoglobulins"/>
    <property type="match status" value="1"/>
</dbReference>
<evidence type="ECO:0008006" key="4">
    <source>
        <dbReference type="Google" id="ProtNLM"/>
    </source>
</evidence>
<name>A0A365GX52_9ACTN</name>
<sequence>MKFMRPVVPVTAGALFLTGWAATPALADDTTAPDASITSPALQDEVYGRRALTFQGTATDDTGVASVGVAIQDRDTRLWYRPDGTWGAYHRYSATLSAPGAASTGWSFTWTPAEPGAYMVQAVAKDAAGHPDAELPWRRFDVDTQAPDTAISRPTALTTTVSRNTTVSLNGTATDDHGVRYILVAIQNKATGKWLRTGGTWGSIMWHRRAVTRPGAPSTTWTTSQKMSVSGTFIIRIGSEDRAGLVDPSTPYRQYVVR</sequence>
<dbReference type="Proteomes" id="UP000251891">
    <property type="component" value="Unassembled WGS sequence"/>
</dbReference>
<comment type="caution">
    <text evidence="2">The sequence shown here is derived from an EMBL/GenBank/DDBJ whole genome shotgun (WGS) entry which is preliminary data.</text>
</comment>
<organism evidence="2 3">
    <name type="scientific">Actinomadura craniellae</name>
    <dbReference type="NCBI Taxonomy" id="2231787"/>
    <lineage>
        <taxon>Bacteria</taxon>
        <taxon>Bacillati</taxon>
        <taxon>Actinomycetota</taxon>
        <taxon>Actinomycetes</taxon>
        <taxon>Streptosporangiales</taxon>
        <taxon>Thermomonosporaceae</taxon>
        <taxon>Actinomadura</taxon>
    </lineage>
</organism>
<dbReference type="RefSeq" id="WP_111871588.1">
    <property type="nucleotide sequence ID" value="NZ_QLYX01000019.1"/>
</dbReference>
<accession>A0A365GX52</accession>
<feature type="signal peptide" evidence="1">
    <location>
        <begin position="1"/>
        <end position="27"/>
    </location>
</feature>
<gene>
    <name evidence="2" type="ORF">DPM19_30700</name>
</gene>
<evidence type="ECO:0000256" key="1">
    <source>
        <dbReference type="SAM" id="SignalP"/>
    </source>
</evidence>